<dbReference type="RefSeq" id="WP_083141873.1">
    <property type="nucleotide sequence ID" value="NZ_MVID01000002.1"/>
</dbReference>
<dbReference type="InterPro" id="IPR027375">
    <property type="entry name" value="DKNYY"/>
</dbReference>
<dbReference type="PROSITE" id="PS51257">
    <property type="entry name" value="PROKAR_LIPOPROTEIN"/>
    <property type="match status" value="1"/>
</dbReference>
<organism evidence="2 3">
    <name type="scientific">Mycolicibacterium parafortuitum</name>
    <name type="common">Mycobacterium parafortuitum</name>
    <dbReference type="NCBI Taxonomy" id="39692"/>
    <lineage>
        <taxon>Bacteria</taxon>
        <taxon>Bacillati</taxon>
        <taxon>Actinomycetota</taxon>
        <taxon>Actinomycetes</taxon>
        <taxon>Mycobacteriales</taxon>
        <taxon>Mycobacteriaceae</taxon>
        <taxon>Mycolicibacterium</taxon>
    </lineage>
</organism>
<proteinExistence type="predicted"/>
<keyword evidence="2" id="KW-0418">Kinase</keyword>
<dbReference type="Pfam" id="PF13644">
    <property type="entry name" value="DKNYY"/>
    <property type="match status" value="2"/>
</dbReference>
<feature type="signal peptide" evidence="1">
    <location>
        <begin position="1"/>
        <end position="21"/>
    </location>
</feature>
<evidence type="ECO:0000313" key="3">
    <source>
        <dbReference type="Proteomes" id="UP000252008"/>
    </source>
</evidence>
<keyword evidence="2" id="KW-0723">Serine/threonine-protein kinase</keyword>
<protein>
    <submittedName>
        <fullName evidence="2">Serine/threonine protein kinase [Pirellula staleyi DSM 6068]</fullName>
    </submittedName>
</protein>
<dbReference type="STRING" id="39692.BST38_03590"/>
<dbReference type="EMBL" id="UEGS01000001">
    <property type="protein sequence ID" value="SRX78420.1"/>
    <property type="molecule type" value="Genomic_DNA"/>
</dbReference>
<keyword evidence="2" id="KW-0808">Transferase</keyword>
<dbReference type="AlphaFoldDB" id="A0A375YBD6"/>
<reference evidence="2 3" key="1">
    <citation type="submission" date="2018-05" db="EMBL/GenBank/DDBJ databases">
        <authorList>
            <consortium name="IHU Genomes"/>
        </authorList>
    </citation>
    <scope>NUCLEOTIDE SEQUENCE [LARGE SCALE GENOMIC DNA]</scope>
    <source>
        <strain evidence="2 3">P7335</strain>
    </source>
</reference>
<evidence type="ECO:0000313" key="2">
    <source>
        <dbReference type="EMBL" id="SRX78420.1"/>
    </source>
</evidence>
<keyword evidence="3" id="KW-1185">Reference proteome</keyword>
<feature type="chain" id="PRO_5038437110" evidence="1">
    <location>
        <begin position="22"/>
        <end position="292"/>
    </location>
</feature>
<gene>
    <name evidence="2" type="ORF">MPP7335_00144</name>
</gene>
<dbReference type="GO" id="GO:0004674">
    <property type="term" value="F:protein serine/threonine kinase activity"/>
    <property type="evidence" value="ECO:0007669"/>
    <property type="project" value="UniProtKB-KW"/>
</dbReference>
<accession>A0A375YBD6</accession>
<evidence type="ECO:0000256" key="1">
    <source>
        <dbReference type="SAM" id="SignalP"/>
    </source>
</evidence>
<sequence length="292" mass="32184">MRRLVATAVAALFGVAVALSAGCAGTDEPSSLTDDPGYHVRGDAVYYLNPFPGKAFRVEDADAPTFEAFDRTYGKDRERVFINGHPLQGALADSFRLLERPGLSRDRDRVYQHDQPISTDPDHFEMLPGELARDRVNVYWSDGTVLSEDPTNFVIISDTDQYLYAMDSREVFVNDNVIAGAAPATFRVLDGAYTRDDDRIFFFDAQIADADPASFRTVKGPYAVDDARVYWMGRTIDGADPGSFEVLNANFECSADATRAFYRDMVIADADPATFPDRPVTGCSTTSISFAD</sequence>
<name>A0A375YBD6_MYCPF</name>
<dbReference type="Proteomes" id="UP000252008">
    <property type="component" value="Unassembled WGS sequence"/>
</dbReference>
<keyword evidence="1" id="KW-0732">Signal</keyword>